<dbReference type="GO" id="GO:0006508">
    <property type="term" value="P:proteolysis"/>
    <property type="evidence" value="ECO:0007669"/>
    <property type="project" value="InterPro"/>
</dbReference>
<keyword evidence="1" id="KW-0378">Hydrolase</keyword>
<reference evidence="3 4" key="1">
    <citation type="journal article" date="2019" name="Sci. Rep.">
        <title>Orb-weaving spider Araneus ventricosus genome elucidates the spidroin gene catalogue.</title>
        <authorList>
            <person name="Kono N."/>
            <person name="Nakamura H."/>
            <person name="Ohtoshi R."/>
            <person name="Moran D.A.P."/>
            <person name="Shinohara A."/>
            <person name="Yoshida Y."/>
            <person name="Fujiwara M."/>
            <person name="Mori M."/>
            <person name="Tomita M."/>
            <person name="Arakawa K."/>
        </authorList>
    </citation>
    <scope>NUCLEOTIDE SEQUENCE [LARGE SCALE GENOMIC DNA]</scope>
</reference>
<protein>
    <recommendedName>
        <fullName evidence="2">Retropepsins domain-containing protein</fullName>
    </recommendedName>
</protein>
<dbReference type="GO" id="GO:0004190">
    <property type="term" value="F:aspartic-type endopeptidase activity"/>
    <property type="evidence" value="ECO:0007669"/>
    <property type="project" value="InterPro"/>
</dbReference>
<gene>
    <name evidence="3" type="ORF">AVEN_143915_1</name>
</gene>
<keyword evidence="4" id="KW-1185">Reference proteome</keyword>
<dbReference type="Gene3D" id="2.40.70.10">
    <property type="entry name" value="Acid Proteases"/>
    <property type="match status" value="1"/>
</dbReference>
<feature type="domain" description="Retropepsins" evidence="2">
    <location>
        <begin position="24"/>
        <end position="122"/>
    </location>
</feature>
<dbReference type="EMBL" id="BGPR01000636">
    <property type="protein sequence ID" value="GBM29433.1"/>
    <property type="molecule type" value="Genomic_DNA"/>
</dbReference>
<dbReference type="InterPro" id="IPR021109">
    <property type="entry name" value="Peptidase_aspartic_dom_sf"/>
</dbReference>
<dbReference type="InterPro" id="IPR018061">
    <property type="entry name" value="Retropepsins"/>
</dbReference>
<dbReference type="Pfam" id="PF00077">
    <property type="entry name" value="RVP"/>
    <property type="match status" value="1"/>
</dbReference>
<dbReference type="PROSITE" id="PS00141">
    <property type="entry name" value="ASP_PROTEASE"/>
    <property type="match status" value="1"/>
</dbReference>
<evidence type="ECO:0000313" key="4">
    <source>
        <dbReference type="Proteomes" id="UP000499080"/>
    </source>
</evidence>
<evidence type="ECO:0000256" key="1">
    <source>
        <dbReference type="ARBA" id="ARBA00022801"/>
    </source>
</evidence>
<proteinExistence type="predicted"/>
<sequence>MNSAKETNKYTEACAIIGQESLSTIKVMFGNKRVTALIDTGSTVSLVRENTSRRIIDPTKISKNKILLTGIGEAQVTTIGSLEQEIHMDEENYLLTWHVVPTTKLKFEAMIGSDILEQASVNFTKNGAEFNKYESQALLMQISAENLEEEVNLSHVKNVQIKKELKKMIENYKPEKTVSTDVTMRIILKDDLPVCQSPRRLAFLER</sequence>
<accession>A0A4Y2EJQ7</accession>
<dbReference type="CDD" id="cd00303">
    <property type="entry name" value="retropepsin_like"/>
    <property type="match status" value="1"/>
</dbReference>
<evidence type="ECO:0000259" key="2">
    <source>
        <dbReference type="Pfam" id="PF00077"/>
    </source>
</evidence>
<dbReference type="SUPFAM" id="SSF50630">
    <property type="entry name" value="Acid proteases"/>
    <property type="match status" value="1"/>
</dbReference>
<dbReference type="InterPro" id="IPR001969">
    <property type="entry name" value="Aspartic_peptidase_AS"/>
</dbReference>
<name>A0A4Y2EJQ7_ARAVE</name>
<comment type="caution">
    <text evidence="3">The sequence shown here is derived from an EMBL/GenBank/DDBJ whole genome shotgun (WGS) entry which is preliminary data.</text>
</comment>
<organism evidence="3 4">
    <name type="scientific">Araneus ventricosus</name>
    <name type="common">Orbweaver spider</name>
    <name type="synonym">Epeira ventricosa</name>
    <dbReference type="NCBI Taxonomy" id="182803"/>
    <lineage>
        <taxon>Eukaryota</taxon>
        <taxon>Metazoa</taxon>
        <taxon>Ecdysozoa</taxon>
        <taxon>Arthropoda</taxon>
        <taxon>Chelicerata</taxon>
        <taxon>Arachnida</taxon>
        <taxon>Araneae</taxon>
        <taxon>Araneomorphae</taxon>
        <taxon>Entelegynae</taxon>
        <taxon>Araneoidea</taxon>
        <taxon>Araneidae</taxon>
        <taxon>Araneus</taxon>
    </lineage>
</organism>
<dbReference type="OrthoDB" id="6776742at2759"/>
<evidence type="ECO:0000313" key="3">
    <source>
        <dbReference type="EMBL" id="GBM29433.1"/>
    </source>
</evidence>
<dbReference type="Proteomes" id="UP000499080">
    <property type="component" value="Unassembled WGS sequence"/>
</dbReference>
<dbReference type="AlphaFoldDB" id="A0A4Y2EJQ7"/>